<feature type="compositionally biased region" description="Low complexity" evidence="17">
    <location>
        <begin position="353"/>
        <end position="362"/>
    </location>
</feature>
<keyword evidence="4" id="KW-0813">Transport</keyword>
<evidence type="ECO:0000256" key="9">
    <source>
        <dbReference type="ARBA" id="ARBA00023136"/>
    </source>
</evidence>
<evidence type="ECO:0000256" key="7">
    <source>
        <dbReference type="ARBA" id="ARBA00022927"/>
    </source>
</evidence>
<protein>
    <recommendedName>
        <fullName evidence="3">Membrane protein insertase YidC</fullName>
    </recommendedName>
    <alternativeName>
        <fullName evidence="15">Foldase YidC</fullName>
    </alternativeName>
    <alternativeName>
        <fullName evidence="14">Membrane integrase YidC</fullName>
    </alternativeName>
    <alternativeName>
        <fullName evidence="13">Membrane protein YidC</fullName>
    </alternativeName>
</protein>
<keyword evidence="10" id="KW-0143">Chaperone</keyword>
<evidence type="ECO:0000256" key="12">
    <source>
        <dbReference type="ARBA" id="ARBA00026028"/>
    </source>
</evidence>
<feature type="domain" description="Membrane insertase YidC/Oxa/ALB C-terminal" evidence="19">
    <location>
        <begin position="35"/>
        <end position="275"/>
    </location>
</feature>
<proteinExistence type="inferred from homology"/>
<evidence type="ECO:0000256" key="14">
    <source>
        <dbReference type="ARBA" id="ARBA00033245"/>
    </source>
</evidence>
<feature type="transmembrane region" description="Helical" evidence="18">
    <location>
        <begin position="237"/>
        <end position="262"/>
    </location>
</feature>
<dbReference type="InterPro" id="IPR047196">
    <property type="entry name" value="YidC_ALB_C"/>
</dbReference>
<evidence type="ECO:0000256" key="2">
    <source>
        <dbReference type="ARBA" id="ARBA00010527"/>
    </source>
</evidence>
<evidence type="ECO:0000256" key="5">
    <source>
        <dbReference type="ARBA" id="ARBA00022475"/>
    </source>
</evidence>
<evidence type="ECO:0000256" key="17">
    <source>
        <dbReference type="SAM" id="MobiDB-lite"/>
    </source>
</evidence>
<accession>A0ABU7MFL0</accession>
<feature type="compositionally biased region" description="Acidic residues" evidence="17">
    <location>
        <begin position="365"/>
        <end position="379"/>
    </location>
</feature>
<dbReference type="InterPro" id="IPR001708">
    <property type="entry name" value="YidC/ALB3/OXA1/COX18"/>
</dbReference>
<comment type="function">
    <text evidence="11">Required for the insertion and/or proper folding and/or complex formation of integral membrane proteins into the membrane. Involved in integration of membrane proteins that insert both dependently and independently of the Sec translocase complex, as well as at least some lipoproteins. Aids folding of multispanning membrane proteins.</text>
</comment>
<evidence type="ECO:0000256" key="3">
    <source>
        <dbReference type="ARBA" id="ARBA00015325"/>
    </source>
</evidence>
<gene>
    <name evidence="20" type="primary">yidC</name>
    <name evidence="20" type="ORF">VZC37_16305</name>
</gene>
<keyword evidence="6 16" id="KW-0812">Transmembrane</keyword>
<feature type="region of interest" description="Disordered" evidence="17">
    <location>
        <begin position="291"/>
        <end position="332"/>
    </location>
</feature>
<keyword evidence="9 18" id="KW-0472">Membrane</keyword>
<evidence type="ECO:0000256" key="13">
    <source>
        <dbReference type="ARBA" id="ARBA00031538"/>
    </source>
</evidence>
<comment type="caution">
    <text evidence="20">The sequence shown here is derived from an EMBL/GenBank/DDBJ whole genome shotgun (WGS) entry which is preliminary data.</text>
</comment>
<feature type="compositionally biased region" description="Basic residues" evidence="17">
    <location>
        <begin position="416"/>
        <end position="435"/>
    </location>
</feature>
<comment type="subunit">
    <text evidence="12">Interacts with the Sec translocase complex via SecD. Specifically interacts with transmembrane segments of nascent integral membrane proteins during membrane integration.</text>
</comment>
<feature type="region of interest" description="Disordered" evidence="17">
    <location>
        <begin position="351"/>
        <end position="435"/>
    </location>
</feature>
<dbReference type="CDD" id="cd20070">
    <property type="entry name" value="5TM_YidC_Alb3"/>
    <property type="match status" value="1"/>
</dbReference>
<dbReference type="PANTHER" id="PTHR12428">
    <property type="entry name" value="OXA1"/>
    <property type="match status" value="1"/>
</dbReference>
<feature type="transmembrane region" description="Helical" evidence="18">
    <location>
        <begin position="98"/>
        <end position="121"/>
    </location>
</feature>
<dbReference type="InterPro" id="IPR028055">
    <property type="entry name" value="YidC/Oxa/ALB_C"/>
</dbReference>
<dbReference type="Proteomes" id="UP001347146">
    <property type="component" value="Unassembled WGS sequence"/>
</dbReference>
<dbReference type="Pfam" id="PF02096">
    <property type="entry name" value="60KD_IMP"/>
    <property type="match status" value="1"/>
</dbReference>
<dbReference type="NCBIfam" id="NF002899">
    <property type="entry name" value="PRK03449.1"/>
    <property type="match status" value="1"/>
</dbReference>
<feature type="compositionally biased region" description="Basic and acidic residues" evidence="17">
    <location>
        <begin position="303"/>
        <end position="313"/>
    </location>
</feature>
<evidence type="ECO:0000256" key="1">
    <source>
        <dbReference type="ARBA" id="ARBA00004651"/>
    </source>
</evidence>
<evidence type="ECO:0000256" key="8">
    <source>
        <dbReference type="ARBA" id="ARBA00022989"/>
    </source>
</evidence>
<keyword evidence="8 18" id="KW-1133">Transmembrane helix</keyword>
<evidence type="ECO:0000256" key="10">
    <source>
        <dbReference type="ARBA" id="ARBA00023186"/>
    </source>
</evidence>
<reference evidence="20 21" key="1">
    <citation type="submission" date="2024-01" db="EMBL/GenBank/DDBJ databases">
        <title>Draft genome sequence of Gordonia sp. LSe1-13.</title>
        <authorList>
            <person name="Suphannarot A."/>
            <person name="Mingma R."/>
        </authorList>
    </citation>
    <scope>NUCLEOTIDE SEQUENCE [LARGE SCALE GENOMIC DNA]</scope>
    <source>
        <strain evidence="20 21">LSe1-13</strain>
    </source>
</reference>
<evidence type="ECO:0000259" key="19">
    <source>
        <dbReference type="Pfam" id="PF02096"/>
    </source>
</evidence>
<evidence type="ECO:0000313" key="20">
    <source>
        <dbReference type="EMBL" id="MEE3851905.1"/>
    </source>
</evidence>
<keyword evidence="5" id="KW-1003">Cell membrane</keyword>
<dbReference type="EMBL" id="JAZDUF010000004">
    <property type="protein sequence ID" value="MEE3851905.1"/>
    <property type="molecule type" value="Genomic_DNA"/>
</dbReference>
<organism evidence="20 21">
    <name type="scientific">Gordonia sesuvii</name>
    <dbReference type="NCBI Taxonomy" id="3116777"/>
    <lineage>
        <taxon>Bacteria</taxon>
        <taxon>Bacillati</taxon>
        <taxon>Actinomycetota</taxon>
        <taxon>Actinomycetes</taxon>
        <taxon>Mycobacteriales</taxon>
        <taxon>Gordoniaceae</taxon>
        <taxon>Gordonia</taxon>
    </lineage>
</organism>
<keyword evidence="7" id="KW-0653">Protein transport</keyword>
<sequence>MLNFIYYPVSWIMWVWHWLFSHLTPDSPGGDGVAWALSVVFLVFTLRAILYKPFVRQIRTTKKMQEINPQLQAIRKKYAKDRVKMTEEMQKLQKEHGFNPLLGCLPMLLQIPVFIGLFHVLRSFNRMATGFGQPGMTAEETRAVGNYAFSPELVQNFLDARLFGVPLSSYITEPVSEFQAFVEPGSPIDFTRTQIVIVVVPMMIIASIATHMNSRASVARQPEAALENPQTRMMNMLALYIFPLGILVTGAFFPVAILLYWMSNNLWTYGQQHIVFGRIEKEEEAAKLAKQEKLKANAPKPGVRPDRAKKPSDTTEAVDEVDDTAASSTAVATAPAGPFAGLQRLLGMDRSKAAASTASPSTDVTESEAAETDVADEVTSESGETTANPQSPPAGQKPAPGAKPSAQKSGTAHVAAKNRKGASRRKKGGRPGGRH</sequence>
<evidence type="ECO:0000256" key="15">
    <source>
        <dbReference type="ARBA" id="ARBA00033342"/>
    </source>
</evidence>
<evidence type="ECO:0000256" key="6">
    <source>
        <dbReference type="ARBA" id="ARBA00022692"/>
    </source>
</evidence>
<evidence type="ECO:0000256" key="18">
    <source>
        <dbReference type="SAM" id="Phobius"/>
    </source>
</evidence>
<comment type="subcellular location">
    <subcellularLocation>
        <location evidence="1">Cell membrane</location>
        <topology evidence="1">Multi-pass membrane protein</topology>
    </subcellularLocation>
    <subcellularLocation>
        <location evidence="16">Membrane</location>
        <topology evidence="16">Multi-pass membrane protein</topology>
    </subcellularLocation>
</comment>
<comment type="similarity">
    <text evidence="2">Belongs to the OXA1/ALB3/YidC family. Type 1 subfamily.</text>
</comment>
<feature type="transmembrane region" description="Helical" evidence="18">
    <location>
        <begin position="5"/>
        <end position="21"/>
    </location>
</feature>
<dbReference type="RefSeq" id="WP_330433606.1">
    <property type="nucleotide sequence ID" value="NZ_JAZDUF010000004.1"/>
</dbReference>
<name>A0ABU7MFL0_9ACTN</name>
<dbReference type="NCBIfam" id="TIGR03592">
    <property type="entry name" value="yidC_oxa1_cterm"/>
    <property type="match status" value="1"/>
</dbReference>
<evidence type="ECO:0000256" key="16">
    <source>
        <dbReference type="RuleBase" id="RU003945"/>
    </source>
</evidence>
<feature type="compositionally biased region" description="Low complexity" evidence="17">
    <location>
        <begin position="393"/>
        <end position="409"/>
    </location>
</feature>
<feature type="transmembrane region" description="Helical" evidence="18">
    <location>
        <begin position="33"/>
        <end position="54"/>
    </location>
</feature>
<keyword evidence="21" id="KW-1185">Reference proteome</keyword>
<evidence type="ECO:0000313" key="21">
    <source>
        <dbReference type="Proteomes" id="UP001347146"/>
    </source>
</evidence>
<evidence type="ECO:0000256" key="4">
    <source>
        <dbReference type="ARBA" id="ARBA00022448"/>
    </source>
</evidence>
<dbReference type="PANTHER" id="PTHR12428:SF65">
    <property type="entry name" value="CYTOCHROME C OXIDASE ASSEMBLY PROTEIN COX18, MITOCHONDRIAL"/>
    <property type="match status" value="1"/>
</dbReference>
<feature type="transmembrane region" description="Helical" evidence="18">
    <location>
        <begin position="195"/>
        <end position="216"/>
    </location>
</feature>
<evidence type="ECO:0000256" key="11">
    <source>
        <dbReference type="ARBA" id="ARBA00025034"/>
    </source>
</evidence>